<evidence type="ECO:0000313" key="4">
    <source>
        <dbReference type="Proteomes" id="UP000199759"/>
    </source>
</evidence>
<feature type="transmembrane region" description="Helical" evidence="1">
    <location>
        <begin position="59"/>
        <end position="80"/>
    </location>
</feature>
<dbReference type="PANTHER" id="PTHR42208">
    <property type="entry name" value="HEAVY METAL TRANSPORTER-RELATED"/>
    <property type="match status" value="1"/>
</dbReference>
<protein>
    <recommendedName>
        <fullName evidence="2">Urease accessory protein UreH-like transmembrane domain-containing protein</fullName>
    </recommendedName>
</protein>
<dbReference type="STRING" id="144026.SAMN04488568_12516"/>
<evidence type="ECO:0000313" key="3">
    <source>
        <dbReference type="EMBL" id="SDM84095.1"/>
    </source>
</evidence>
<feature type="transmembrane region" description="Helical" evidence="1">
    <location>
        <begin position="207"/>
        <end position="232"/>
    </location>
</feature>
<dbReference type="RefSeq" id="WP_233342523.1">
    <property type="nucleotide sequence ID" value="NZ_FNHG01000025.1"/>
</dbReference>
<accession>A0A1G9WJ81</accession>
<feature type="transmembrane region" description="Helical" evidence="1">
    <location>
        <begin position="139"/>
        <end position="160"/>
    </location>
</feature>
<organism evidence="3 4">
    <name type="scientific">Maricaulis salignorans</name>
    <dbReference type="NCBI Taxonomy" id="144026"/>
    <lineage>
        <taxon>Bacteria</taxon>
        <taxon>Pseudomonadati</taxon>
        <taxon>Pseudomonadota</taxon>
        <taxon>Alphaproteobacteria</taxon>
        <taxon>Maricaulales</taxon>
        <taxon>Maricaulaceae</taxon>
        <taxon>Maricaulis</taxon>
    </lineage>
</organism>
<dbReference type="Proteomes" id="UP000199759">
    <property type="component" value="Unassembled WGS sequence"/>
</dbReference>
<sequence length="235" mass="23664">MDPITQLSLAGGLLAGFASSLHCAGMCGGIASGLMLTLSPDGETSTRTRTLLLAQLGRVSAYILAGAIVGLIGSSVYFSFDRAEAHFLLRWAGAVTLVYIGLSVAGWAPSLAGMDRLGTRVVSALRAPLGGALATASPVLAGFVWGFLPCGMVYAALFYAMLSGSAGGGAMIMAGFGLGTVPAVVGAAFGAQLLMRLSQRPGLRRGVGLVIVALGVASATIPWRAIAAFCGIEIG</sequence>
<keyword evidence="1" id="KW-0812">Transmembrane</keyword>
<keyword evidence="1" id="KW-0472">Membrane</keyword>
<reference evidence="3 4" key="1">
    <citation type="submission" date="2016-10" db="EMBL/GenBank/DDBJ databases">
        <authorList>
            <person name="de Groot N.N."/>
        </authorList>
    </citation>
    <scope>NUCLEOTIDE SEQUENCE [LARGE SCALE GENOMIC DNA]</scope>
    <source>
        <strain evidence="3 4">DSM 16077</strain>
    </source>
</reference>
<dbReference type="InterPro" id="IPR039447">
    <property type="entry name" value="UreH-like_TM_dom"/>
</dbReference>
<dbReference type="EMBL" id="FNHG01000025">
    <property type="protein sequence ID" value="SDM84095.1"/>
    <property type="molecule type" value="Genomic_DNA"/>
</dbReference>
<name>A0A1G9WJ81_9PROT</name>
<feature type="domain" description="Urease accessory protein UreH-like transmembrane" evidence="2">
    <location>
        <begin position="13"/>
        <end position="216"/>
    </location>
</feature>
<feature type="transmembrane region" description="Helical" evidence="1">
    <location>
        <begin position="87"/>
        <end position="108"/>
    </location>
</feature>
<evidence type="ECO:0000259" key="2">
    <source>
        <dbReference type="Pfam" id="PF13386"/>
    </source>
</evidence>
<evidence type="ECO:0000256" key="1">
    <source>
        <dbReference type="SAM" id="Phobius"/>
    </source>
</evidence>
<keyword evidence="1" id="KW-1133">Transmembrane helix</keyword>
<proteinExistence type="predicted"/>
<dbReference type="Pfam" id="PF13386">
    <property type="entry name" value="DsbD_2"/>
    <property type="match status" value="1"/>
</dbReference>
<dbReference type="PANTHER" id="PTHR42208:SF1">
    <property type="entry name" value="HEAVY METAL TRANSPORTER"/>
    <property type="match status" value="1"/>
</dbReference>
<dbReference type="AlphaFoldDB" id="A0A1G9WJ81"/>
<gene>
    <name evidence="3" type="ORF">SAMN04488568_12516</name>
</gene>
<keyword evidence="4" id="KW-1185">Reference proteome</keyword>
<feature type="transmembrane region" description="Helical" evidence="1">
    <location>
        <begin position="172"/>
        <end position="195"/>
    </location>
</feature>